<evidence type="ECO:0000313" key="3">
    <source>
        <dbReference type="EMBL" id="CRI47053.1"/>
    </source>
</evidence>
<evidence type="ECO:0000313" key="1">
    <source>
        <dbReference type="EMBL" id="CRI38060.1"/>
    </source>
</evidence>
<proteinExistence type="predicted"/>
<gene>
    <name evidence="1" type="ORF">BN1224_CV15_B_03830</name>
    <name evidence="3" type="ORF">BN1224_Panola_F_01160</name>
    <name evidence="4" type="ORF">BN1224_U1271_C_02870</name>
    <name evidence="5" type="ORF">BN1224_Wien2_G_00810</name>
    <name evidence="2" type="ORF">CWL029c_C_02860</name>
</gene>
<name>A0A0F7XBT9_CHLPN</name>
<dbReference type="EMBL" id="LN847232">
    <property type="protein sequence ID" value="CRI47053.1"/>
    <property type="molecule type" value="Genomic_DNA"/>
</dbReference>
<protein>
    <submittedName>
        <fullName evidence="3">Uncharacterized protein</fullName>
    </submittedName>
</protein>
<dbReference type="AlphaFoldDB" id="A0A0F7XBT9"/>
<reference evidence="3" key="1">
    <citation type="submission" date="2015-05" db="EMBL/GenBank/DDBJ databases">
        <authorList>
            <person name="Rattei Thomas"/>
        </authorList>
    </citation>
    <scope>NUCLEOTIDE SEQUENCE</scope>
    <source>
        <strain evidence="1">CV15</strain>
        <strain evidence="2">CWL029c</strain>
        <strain evidence="3">Panola</strain>
        <strain evidence="4">U1271</strain>
        <strain evidence="5">Wien2</strain>
    </source>
</reference>
<organism evidence="3">
    <name type="scientific">Chlamydia pneumoniae</name>
    <name type="common">Chlamydophila pneumoniae</name>
    <dbReference type="NCBI Taxonomy" id="83558"/>
    <lineage>
        <taxon>Bacteria</taxon>
        <taxon>Pseudomonadati</taxon>
        <taxon>Chlamydiota</taxon>
        <taxon>Chlamydiia</taxon>
        <taxon>Chlamydiales</taxon>
        <taxon>Chlamydiaceae</taxon>
        <taxon>Chlamydia/Chlamydophila group</taxon>
        <taxon>Chlamydia</taxon>
    </lineage>
</organism>
<evidence type="ECO:0000313" key="5">
    <source>
        <dbReference type="EMBL" id="CRI52934.1"/>
    </source>
</evidence>
<dbReference type="EMBL" id="LN847003">
    <property type="protein sequence ID" value="CRI40326.1"/>
    <property type="molecule type" value="Genomic_DNA"/>
</dbReference>
<dbReference type="EMBL" id="LN847254">
    <property type="protein sequence ID" value="CRI52934.1"/>
    <property type="molecule type" value="Genomic_DNA"/>
</dbReference>
<dbReference type="EMBL" id="LN847244">
    <property type="protein sequence ID" value="CRI49347.1"/>
    <property type="molecule type" value="Genomic_DNA"/>
</dbReference>
<evidence type="ECO:0000313" key="2">
    <source>
        <dbReference type="EMBL" id="CRI40326.1"/>
    </source>
</evidence>
<dbReference type="PATRIC" id="fig|83558.13.peg.472"/>
<evidence type="ECO:0000313" key="4">
    <source>
        <dbReference type="EMBL" id="CRI49347.1"/>
    </source>
</evidence>
<sequence>MLAAISGCREKTKAEEVSSQGKEYFMCLWGKAFYQKYSHSMWL</sequence>
<accession>A0A0F7XBT9</accession>
<dbReference type="EMBL" id="LN846998">
    <property type="protein sequence ID" value="CRI38060.1"/>
    <property type="molecule type" value="Genomic_DNA"/>
</dbReference>